<dbReference type="HOGENOM" id="CLU_240620_0_0_1"/>
<feature type="region of interest" description="Disordered" evidence="2">
    <location>
        <begin position="1420"/>
        <end position="1439"/>
    </location>
</feature>
<feature type="coiled-coil region" evidence="1">
    <location>
        <begin position="1245"/>
        <end position="1279"/>
    </location>
</feature>
<feature type="coiled-coil region" evidence="1">
    <location>
        <begin position="1100"/>
        <end position="1214"/>
    </location>
</feature>
<feature type="region of interest" description="Disordered" evidence="2">
    <location>
        <begin position="589"/>
        <end position="616"/>
    </location>
</feature>
<dbReference type="OMA" id="KEACEHQ"/>
<evidence type="ECO:0000256" key="1">
    <source>
        <dbReference type="SAM" id="Coils"/>
    </source>
</evidence>
<evidence type="ECO:0000313" key="3">
    <source>
        <dbReference type="EMBL" id="EKD15263.1"/>
    </source>
</evidence>
<feature type="region of interest" description="Disordered" evidence="2">
    <location>
        <begin position="642"/>
        <end position="701"/>
    </location>
</feature>
<feature type="compositionally biased region" description="Polar residues" evidence="2">
    <location>
        <begin position="646"/>
        <end position="663"/>
    </location>
</feature>
<feature type="region of interest" description="Disordered" evidence="2">
    <location>
        <begin position="1635"/>
        <end position="1709"/>
    </location>
</feature>
<dbReference type="InParanoid" id="K1X3I1"/>
<protein>
    <submittedName>
        <fullName evidence="3">Uncharacterized protein</fullName>
    </submittedName>
</protein>
<feature type="compositionally biased region" description="Polar residues" evidence="2">
    <location>
        <begin position="379"/>
        <end position="394"/>
    </location>
</feature>
<feature type="region of interest" description="Disordered" evidence="2">
    <location>
        <begin position="210"/>
        <end position="308"/>
    </location>
</feature>
<accession>K1X3I1</accession>
<feature type="compositionally biased region" description="Polar residues" evidence="2">
    <location>
        <begin position="1639"/>
        <end position="1653"/>
    </location>
</feature>
<feature type="region of interest" description="Disordered" evidence="2">
    <location>
        <begin position="1611"/>
        <end position="1630"/>
    </location>
</feature>
<dbReference type="OrthoDB" id="3565404at2759"/>
<reference evidence="3 4" key="1">
    <citation type="journal article" date="2012" name="BMC Genomics">
        <title>Sequencing the genome of Marssonina brunnea reveals fungus-poplar co-evolution.</title>
        <authorList>
            <person name="Zhu S."/>
            <person name="Cao Y.-Z."/>
            <person name="Jiang C."/>
            <person name="Tan B.-Y."/>
            <person name="Wang Z."/>
            <person name="Feng S."/>
            <person name="Zhang L."/>
            <person name="Su X.-H."/>
            <person name="Brejova B."/>
            <person name="Vinar T."/>
            <person name="Xu M."/>
            <person name="Wang M.-X."/>
            <person name="Zhang S.-G."/>
            <person name="Huang M.-R."/>
            <person name="Wu R."/>
            <person name="Zhou Y."/>
        </authorList>
    </citation>
    <scope>NUCLEOTIDE SEQUENCE [LARGE SCALE GENOMIC DNA]</scope>
    <source>
        <strain evidence="3 4">MB_m1</strain>
    </source>
</reference>
<feature type="compositionally biased region" description="Basic and acidic residues" evidence="2">
    <location>
        <begin position="17"/>
        <end position="35"/>
    </location>
</feature>
<evidence type="ECO:0000313" key="4">
    <source>
        <dbReference type="Proteomes" id="UP000006753"/>
    </source>
</evidence>
<dbReference type="KEGG" id="mbe:MBM_06479"/>
<evidence type="ECO:0000256" key="2">
    <source>
        <dbReference type="SAM" id="MobiDB-lite"/>
    </source>
</evidence>
<dbReference type="STRING" id="1072389.K1X3I1"/>
<feature type="region of interest" description="Disordered" evidence="2">
    <location>
        <begin position="1471"/>
        <end position="1555"/>
    </location>
</feature>
<feature type="coiled-coil region" evidence="1">
    <location>
        <begin position="1361"/>
        <end position="1402"/>
    </location>
</feature>
<feature type="compositionally biased region" description="Polar residues" evidence="2">
    <location>
        <begin position="210"/>
        <end position="230"/>
    </location>
</feature>
<feature type="compositionally biased region" description="Polar residues" evidence="2">
    <location>
        <begin position="1522"/>
        <end position="1532"/>
    </location>
</feature>
<keyword evidence="1" id="KW-0175">Coiled coil</keyword>
<name>K1X3I1_MARBU</name>
<feature type="region of interest" description="Disordered" evidence="2">
    <location>
        <begin position="466"/>
        <end position="535"/>
    </location>
</feature>
<proteinExistence type="predicted"/>
<feature type="compositionally biased region" description="Polar residues" evidence="2">
    <location>
        <begin position="1492"/>
        <end position="1513"/>
    </location>
</feature>
<feature type="compositionally biased region" description="Polar residues" evidence="2">
    <location>
        <begin position="1591"/>
        <end position="1605"/>
    </location>
</feature>
<gene>
    <name evidence="3" type="ORF">MBM_06479</name>
</gene>
<dbReference type="EMBL" id="JH921442">
    <property type="protein sequence ID" value="EKD15263.1"/>
    <property type="molecule type" value="Genomic_DNA"/>
</dbReference>
<dbReference type="Proteomes" id="UP000006753">
    <property type="component" value="Unassembled WGS sequence"/>
</dbReference>
<feature type="coiled-coil region" evidence="1">
    <location>
        <begin position="941"/>
        <end position="975"/>
    </location>
</feature>
<dbReference type="PANTHER" id="PTHR23159">
    <property type="entry name" value="CENTROSOMAL PROTEIN 2"/>
    <property type="match status" value="1"/>
</dbReference>
<feature type="compositionally biased region" description="Polar residues" evidence="2">
    <location>
        <begin position="498"/>
        <end position="517"/>
    </location>
</feature>
<dbReference type="PANTHER" id="PTHR23159:SF60">
    <property type="entry name" value="SPINDLE ASSEMBLY ABNORMAL PROTEIN 4"/>
    <property type="match status" value="1"/>
</dbReference>
<feature type="region of interest" description="Disordered" evidence="2">
    <location>
        <begin position="1567"/>
        <end position="1605"/>
    </location>
</feature>
<feature type="compositionally biased region" description="Polar residues" evidence="2">
    <location>
        <begin position="277"/>
        <end position="286"/>
    </location>
</feature>
<feature type="region of interest" description="Disordered" evidence="2">
    <location>
        <begin position="1"/>
        <end position="48"/>
    </location>
</feature>
<feature type="region of interest" description="Disordered" evidence="2">
    <location>
        <begin position="375"/>
        <end position="416"/>
    </location>
</feature>
<organism evidence="3 4">
    <name type="scientific">Marssonina brunnea f. sp. multigermtubi (strain MB_m1)</name>
    <name type="common">Marssonina leaf spot fungus</name>
    <dbReference type="NCBI Taxonomy" id="1072389"/>
    <lineage>
        <taxon>Eukaryota</taxon>
        <taxon>Fungi</taxon>
        <taxon>Dikarya</taxon>
        <taxon>Ascomycota</taxon>
        <taxon>Pezizomycotina</taxon>
        <taxon>Leotiomycetes</taxon>
        <taxon>Helotiales</taxon>
        <taxon>Drepanopezizaceae</taxon>
        <taxon>Drepanopeziza</taxon>
    </lineage>
</organism>
<sequence length="1709" mass="188395">MFRPNLNQDDQESQIVDPDHFDGLDVHQPGSHEDCGSEGPGQPLSHDNVRWVASPEQDSLRSRIEETQNVTLEVDTQADTQVNAEAAHQSNHESMLSRVGETQLAVLEADTQAITQPTNVAVEHDAREAENRVMDGFFDFNTQEEKQSKGAVLDIRPSNLPAIGNSPSTPLFQIQRPIAVDPQDIAADFKMSVASKNKFVISNKNPVVRVQPQSSDTGLHTDSASATTPGSIVDRPTVHALPQAAAKNHQSASKEDGNKSRPSPQEIVIPGPKTSEHTPLQISSNKCLVEDAPPAVSRSTSSRQLIGPSRRVLSNFRVADRTSSDVSDPQENAAVSHDISTATRLPINLQQTPPAAGFPPKTGRHSLNTIRSENMPLPVSQQDNPVRISSTPSSEPGFKSAVPGQGQPPKSDNSIGLPPVIIISRNMAQNTPIFTQKAPWEPVVFPLPEREPLTPLRGRKNPRIISRAHSKNLQRRVPFPEAATPQSNHCHPSEQQRLHSSAQETIVPNSGHLNNSLKDGPVADTSSKHDGPQQIDAQAQTAAAQGIAQDFAQTLQINGSPELWTHRVSTHAEGSEAGFINQLQQLPPQQNFNKTSDQCHIPATSPNGDPRNIADDSENALAGADEAKLNDGHHIEHEPLPAAAIDQQSPVRSGSATTTQPRAQSRVPESDTVLSEASGLHRAPSREYLEARGQSPQSNQGRAINRRACLGETTSQGYFEVGMNPHNASRVMKVTKAVNRQAQGSGAVRPNSLAPKNGTILTGYQNFLKQGVGFEEVIRGYDEQKALIESQQLDITNLQQAQDSSRKQIEALEAQKADLTQKIQKFAGKSSKYKNHINDVVKSQNFLKKEANEILKESSEIRDALTGYIAAQSKKEANLDRMKAAIQEAKKIGAAVQTLEAKLSAGIIHREPEALNTQLQKDTDRQLEDHRTVNTQLQKVIDRQLQDLSRERHEKEQLQRQLDSQNAVSERLVEQMKQLPGVVSEQLQQEGAILAKILGAENATHAKINEVTSLINALNSLEPEPPASLIKLIQDLFSRLESREENSEAGHSSFLEANFKALEELKESLRQIRLDKDTEISYTNRIASLENSKDTLSAEKSARDQEILSITQQLEELKREAAEYRNQLSTYNEELSAARAVPKEDPRLKAKIQELESAKNKIEDQLMSANQEASEAKEEANSIRQSFQLKEQQFKALEQRFNDAQKRINNFDEERDKYIATKEQENKATCQELTKKAEVQKATLKLKLESEVKNFEQRCREKESELTTTKEKLQRLQAEYDASVSASANAQKDIAQLTERSMQTLAQMRQLSESNKKISTNISKDLQFIRKESSEIQKMFQTAVGETDRTIEAAAREHREVEAKLRAVALLEIEKDSLKEQNFDLQNKVESLSEALARQTQQDTDASLGIYRSQVTHVQSSPANMHMKGLKPSRPPGINSTAAIATPEETLRQQVRKAELRASYAAVAYSSSASATRTNLTTPQFRERRNQELNGSGSTSQHPSRLRASQSADTPVKRFSDIASSSIDTSPLTEPDLLEHRFGSDDGPDVVTNASGDQSQVTLIKRTVGATKEPNPASAKPLKSAMKRLATQVSGQNRISFTESSIKAQAEMRGTDSSNMLPRQERRPEHFQGAISGSRVGSNATSNHRQQNGAPELPPADRSPIPLMGLRLNFNNKRNASDDATGPARKRRLSTVNRKPSRSVIPDSQ</sequence>
<feature type="coiled-coil region" evidence="1">
    <location>
        <begin position="872"/>
        <end position="902"/>
    </location>
</feature>
<dbReference type="GeneID" id="18762414"/>
<keyword evidence="4" id="KW-1185">Reference proteome</keyword>
<feature type="coiled-coil region" evidence="1">
    <location>
        <begin position="781"/>
        <end position="829"/>
    </location>
</feature>